<name>A0ABR0UK84_REHGL</name>
<dbReference type="Pfam" id="PF23622">
    <property type="entry name" value="LRR_At1g61320_AtMIF1"/>
    <property type="match status" value="1"/>
</dbReference>
<evidence type="ECO:0000313" key="2">
    <source>
        <dbReference type="EMBL" id="KAK6122972.1"/>
    </source>
</evidence>
<dbReference type="CDD" id="cd22160">
    <property type="entry name" value="F-box_AtFBL13-like"/>
    <property type="match status" value="1"/>
</dbReference>
<dbReference type="Pfam" id="PF00646">
    <property type="entry name" value="F-box"/>
    <property type="match status" value="1"/>
</dbReference>
<dbReference type="Gene3D" id="3.80.10.10">
    <property type="entry name" value="Ribonuclease Inhibitor"/>
    <property type="match status" value="1"/>
</dbReference>
<gene>
    <name evidence="2" type="ORF">DH2020_043289</name>
</gene>
<feature type="domain" description="F-box" evidence="1">
    <location>
        <begin position="2"/>
        <end position="48"/>
    </location>
</feature>
<dbReference type="SUPFAM" id="SSF52047">
    <property type="entry name" value="RNI-like"/>
    <property type="match status" value="1"/>
</dbReference>
<dbReference type="InterPro" id="IPR001810">
    <property type="entry name" value="F-box_dom"/>
</dbReference>
<sequence>MEDIISQLPDDILISIITRIPTKDALRSSILSKRWRNLFRFVPAFNFFCDHRYSDPTCHSKAILEGVHGLLERHHAFIRSFHLCCCLTESCTHPLEQCIYSLGKLGIENLSLWTPKNWSTTRVVSFSCHLLSHMPSLKHFTLKSCFLQPNLKNPCNSLKTLKLSKVKGPPGYLECILSNCLNLCSLAIKDCQVPSKLCFHGPNLQLKCIVIHECEGVKEIELYASNLMTFEFKFDSDEMVNFIFDYVPQLQNIYLCLLENGMPSLCRRLGQDLPHLKTLLVQYMGDPFEDGGIDMGITMFNNLNRLELNISYLSTFNLFSLIPLLHGCPLLQELHLSVRPRYYNLLDEEKHVVLHPHLKNVEINGFGGTKHEIEFALYILKSAVRLQLMDISWHSSYYDRFGRWYTQDDPPIHGNKFSEIYQSIQQLKHEAVSPTVQVIFQKFARIVPKQF</sequence>
<protein>
    <recommendedName>
        <fullName evidence="1">F-box domain-containing protein</fullName>
    </recommendedName>
</protein>
<dbReference type="PANTHER" id="PTHR34145:SF28">
    <property type="entry name" value="F-BOX DOMAIN-CONTAINING PROTEIN"/>
    <property type="match status" value="1"/>
</dbReference>
<organism evidence="2 3">
    <name type="scientific">Rehmannia glutinosa</name>
    <name type="common">Chinese foxglove</name>
    <dbReference type="NCBI Taxonomy" id="99300"/>
    <lineage>
        <taxon>Eukaryota</taxon>
        <taxon>Viridiplantae</taxon>
        <taxon>Streptophyta</taxon>
        <taxon>Embryophyta</taxon>
        <taxon>Tracheophyta</taxon>
        <taxon>Spermatophyta</taxon>
        <taxon>Magnoliopsida</taxon>
        <taxon>eudicotyledons</taxon>
        <taxon>Gunneridae</taxon>
        <taxon>Pentapetalae</taxon>
        <taxon>asterids</taxon>
        <taxon>lamiids</taxon>
        <taxon>Lamiales</taxon>
        <taxon>Orobanchaceae</taxon>
        <taxon>Rehmannieae</taxon>
        <taxon>Rehmannia</taxon>
    </lineage>
</organism>
<accession>A0ABR0UK84</accession>
<dbReference type="InterPro" id="IPR053772">
    <property type="entry name" value="At1g61320/At1g61330-like"/>
</dbReference>
<reference evidence="2 3" key="1">
    <citation type="journal article" date="2021" name="Comput. Struct. Biotechnol. J.">
        <title>De novo genome assembly of the potent medicinal plant Rehmannia glutinosa using nanopore technology.</title>
        <authorList>
            <person name="Ma L."/>
            <person name="Dong C."/>
            <person name="Song C."/>
            <person name="Wang X."/>
            <person name="Zheng X."/>
            <person name="Niu Y."/>
            <person name="Chen S."/>
            <person name="Feng W."/>
        </authorList>
    </citation>
    <scope>NUCLEOTIDE SEQUENCE [LARGE SCALE GENOMIC DNA]</scope>
    <source>
        <strain evidence="2">DH-2019</strain>
    </source>
</reference>
<evidence type="ECO:0000313" key="3">
    <source>
        <dbReference type="Proteomes" id="UP001318860"/>
    </source>
</evidence>
<dbReference type="SUPFAM" id="SSF81383">
    <property type="entry name" value="F-box domain"/>
    <property type="match status" value="1"/>
</dbReference>
<dbReference type="Gene3D" id="1.20.1280.50">
    <property type="match status" value="1"/>
</dbReference>
<evidence type="ECO:0000259" key="1">
    <source>
        <dbReference type="PROSITE" id="PS50181"/>
    </source>
</evidence>
<dbReference type="InterPro" id="IPR036047">
    <property type="entry name" value="F-box-like_dom_sf"/>
</dbReference>
<dbReference type="InterPro" id="IPR055357">
    <property type="entry name" value="LRR_At1g61320_AtMIF1"/>
</dbReference>
<dbReference type="SMART" id="SM00256">
    <property type="entry name" value="FBOX"/>
    <property type="match status" value="1"/>
</dbReference>
<dbReference type="PANTHER" id="PTHR34145">
    <property type="entry name" value="OS02G0105600 PROTEIN"/>
    <property type="match status" value="1"/>
</dbReference>
<dbReference type="EMBL" id="JABTTQ020002616">
    <property type="protein sequence ID" value="KAK6122972.1"/>
    <property type="molecule type" value="Genomic_DNA"/>
</dbReference>
<comment type="caution">
    <text evidence="2">The sequence shown here is derived from an EMBL/GenBank/DDBJ whole genome shotgun (WGS) entry which is preliminary data.</text>
</comment>
<dbReference type="InterPro" id="IPR032675">
    <property type="entry name" value="LRR_dom_sf"/>
</dbReference>
<dbReference type="Proteomes" id="UP001318860">
    <property type="component" value="Unassembled WGS sequence"/>
</dbReference>
<dbReference type="InterPro" id="IPR053781">
    <property type="entry name" value="F-box_AtFBL13-like"/>
</dbReference>
<proteinExistence type="predicted"/>
<keyword evidence="3" id="KW-1185">Reference proteome</keyword>
<dbReference type="PROSITE" id="PS50181">
    <property type="entry name" value="FBOX"/>
    <property type="match status" value="1"/>
</dbReference>